<evidence type="ECO:0000313" key="3">
    <source>
        <dbReference type="Proteomes" id="UP000286997"/>
    </source>
</evidence>
<dbReference type="InterPro" id="IPR058110">
    <property type="entry name" value="GCG_CRPN_dom"/>
</dbReference>
<dbReference type="EMBL" id="SACP01000039">
    <property type="protein sequence ID" value="RVU13907.1"/>
    <property type="molecule type" value="Genomic_DNA"/>
</dbReference>
<dbReference type="RefSeq" id="WP_127733697.1">
    <property type="nucleotide sequence ID" value="NZ_SACP01000039.1"/>
</dbReference>
<evidence type="ECO:0000256" key="1">
    <source>
        <dbReference type="SAM" id="SignalP"/>
    </source>
</evidence>
<name>A0A3S2V4A4_9HYPH</name>
<accession>A0A3S2V4A4</accession>
<sequence length="79" mass="8838">MRWKMAGAAILALGTLVGTGTMAEARDGCGPGFHQGVYGACRPNLGGPAFFGGPVFRPVAWHWHRHYTWHTHWHWHRFG</sequence>
<comment type="caution">
    <text evidence="2">The sequence shown here is derived from an EMBL/GenBank/DDBJ whole genome shotgun (WGS) entry which is preliminary data.</text>
</comment>
<keyword evidence="1" id="KW-0732">Signal</keyword>
<organism evidence="2 3">
    <name type="scientific">Methylobacterium oryzihabitans</name>
    <dbReference type="NCBI Taxonomy" id="2499852"/>
    <lineage>
        <taxon>Bacteria</taxon>
        <taxon>Pseudomonadati</taxon>
        <taxon>Pseudomonadota</taxon>
        <taxon>Alphaproteobacteria</taxon>
        <taxon>Hyphomicrobiales</taxon>
        <taxon>Methylobacteriaceae</taxon>
        <taxon>Methylobacterium</taxon>
    </lineage>
</organism>
<dbReference type="NCBIfam" id="NF047412">
    <property type="entry name" value="sig_GCG_CRPN_rpt"/>
    <property type="match status" value="1"/>
</dbReference>
<keyword evidence="3" id="KW-1185">Reference proteome</keyword>
<feature type="chain" id="PRO_5018707741" evidence="1">
    <location>
        <begin position="24"/>
        <end position="79"/>
    </location>
</feature>
<dbReference type="Proteomes" id="UP000286997">
    <property type="component" value="Unassembled WGS sequence"/>
</dbReference>
<protein>
    <submittedName>
        <fullName evidence="2">Uncharacterized protein</fullName>
    </submittedName>
</protein>
<gene>
    <name evidence="2" type="ORF">EOE48_25530</name>
</gene>
<dbReference type="AlphaFoldDB" id="A0A3S2V4A4"/>
<dbReference type="OrthoDB" id="7998932at2"/>
<proteinExistence type="predicted"/>
<reference evidence="2 3" key="1">
    <citation type="submission" date="2019-01" db="EMBL/GenBank/DDBJ databases">
        <authorList>
            <person name="Chen W.-M."/>
        </authorList>
    </citation>
    <scope>NUCLEOTIDE SEQUENCE [LARGE SCALE GENOMIC DNA]</scope>
    <source>
        <strain evidence="2 3">TER-1</strain>
    </source>
</reference>
<feature type="signal peptide" evidence="1">
    <location>
        <begin position="1"/>
        <end position="23"/>
    </location>
</feature>
<evidence type="ECO:0000313" key="2">
    <source>
        <dbReference type="EMBL" id="RVU13907.1"/>
    </source>
</evidence>